<dbReference type="RefSeq" id="WP_371729022.1">
    <property type="nucleotide sequence ID" value="NZ_JBGONR010000050.1"/>
</dbReference>
<dbReference type="EMBL" id="KP795491">
    <property type="protein sequence ID" value="AKN36466.1"/>
    <property type="molecule type" value="Genomic_DNA"/>
</dbReference>
<reference evidence="2" key="1">
    <citation type="journal article" date="2015" name="MBio">
        <title>Eco-Evolutionary Dynamics of Episomes among Ecologically Cohesive Bacterial Populations.</title>
        <authorList>
            <person name="Xue H."/>
            <person name="Cordero O.X."/>
            <person name="Camas F.M."/>
            <person name="Trimble W."/>
            <person name="Meyer F."/>
            <person name="Guglielmini J."/>
            <person name="Rocha E.P."/>
            <person name="Polz M.F."/>
        </authorList>
    </citation>
    <scope>NUCLEOTIDE SEQUENCE</scope>
    <source>
        <strain evidence="2">FF_308</strain>
    </source>
</reference>
<dbReference type="AlphaFoldDB" id="A0A0H3ZS89"/>
<evidence type="ECO:0000256" key="1">
    <source>
        <dbReference type="SAM" id="MobiDB-lite"/>
    </source>
</evidence>
<proteinExistence type="predicted"/>
<name>A0A0H3ZS89_VIBSP</name>
<feature type="region of interest" description="Disordered" evidence="1">
    <location>
        <begin position="1"/>
        <end position="29"/>
    </location>
</feature>
<protein>
    <submittedName>
        <fullName evidence="2">Uncharacterized protein</fullName>
    </submittedName>
</protein>
<feature type="compositionally biased region" description="Basic and acidic residues" evidence="1">
    <location>
        <begin position="16"/>
        <end position="27"/>
    </location>
</feature>
<evidence type="ECO:0000313" key="2">
    <source>
        <dbReference type="EMBL" id="AKN36466.1"/>
    </source>
</evidence>
<organism evidence="2">
    <name type="scientific">Vibrio splendidus</name>
    <dbReference type="NCBI Taxonomy" id="29497"/>
    <lineage>
        <taxon>Bacteria</taxon>
        <taxon>Pseudomonadati</taxon>
        <taxon>Pseudomonadota</taxon>
        <taxon>Gammaproteobacteria</taxon>
        <taxon>Vibrionales</taxon>
        <taxon>Vibrionaceae</taxon>
        <taxon>Vibrio</taxon>
    </lineage>
</organism>
<accession>A0A0H3ZS89</accession>
<sequence>MDHTAFHFPINARPRKQSDKNRVKPDPDQVQIRRRIEDIEEQKRLAELFIL</sequence>